<dbReference type="GO" id="GO:0098609">
    <property type="term" value="P:cell-cell adhesion"/>
    <property type="evidence" value="ECO:0007669"/>
    <property type="project" value="TreeGrafter"/>
</dbReference>
<dbReference type="InterPro" id="IPR007110">
    <property type="entry name" value="Ig-like_dom"/>
</dbReference>
<dbReference type="Gene3D" id="2.60.40.10">
    <property type="entry name" value="Immunoglobulins"/>
    <property type="match status" value="2"/>
</dbReference>
<dbReference type="PANTHER" id="PTHR44991:SF1">
    <property type="entry name" value="IMMUNOGLOBULIN SUPERFAMILY MEMBER 5"/>
    <property type="match status" value="1"/>
</dbReference>
<dbReference type="InterPro" id="IPR053896">
    <property type="entry name" value="BTN3A2-like_Ig-C"/>
</dbReference>
<reference evidence="5" key="1">
    <citation type="journal article" date="2023" name="DNA Res.">
        <title>Chromosome-level genome assembly of Phrynocephalus forsythii using third-generation DNA sequencing and Hi-C analysis.</title>
        <authorList>
            <person name="Qi Y."/>
            <person name="Zhao W."/>
            <person name="Zhao Y."/>
            <person name="Niu C."/>
            <person name="Cao S."/>
            <person name="Zhang Y."/>
        </authorList>
    </citation>
    <scope>NUCLEOTIDE SEQUENCE</scope>
    <source>
        <tissue evidence="5">Muscle</tissue>
    </source>
</reference>
<feature type="non-terminal residue" evidence="5">
    <location>
        <position position="389"/>
    </location>
</feature>
<proteinExistence type="predicted"/>
<dbReference type="InterPro" id="IPR003599">
    <property type="entry name" value="Ig_sub"/>
</dbReference>
<evidence type="ECO:0000256" key="1">
    <source>
        <dbReference type="ARBA" id="ARBA00004370"/>
    </source>
</evidence>
<dbReference type="PANTHER" id="PTHR44991">
    <property type="entry name" value="IMMUNOGLOBULIN SUPERFAMILY MEMBER 5"/>
    <property type="match status" value="1"/>
</dbReference>
<dbReference type="InterPro" id="IPR013783">
    <property type="entry name" value="Ig-like_fold"/>
</dbReference>
<keyword evidence="2" id="KW-0472">Membrane</keyword>
<name>A0A9Q0XRJ0_9SAUR</name>
<dbReference type="OrthoDB" id="8822248at2759"/>
<protein>
    <recommendedName>
        <fullName evidence="4">Ig-like domain-containing protein</fullName>
    </recommendedName>
</protein>
<accession>A0A9Q0XRJ0</accession>
<dbReference type="SMART" id="SM00409">
    <property type="entry name" value="IG"/>
    <property type="match status" value="2"/>
</dbReference>
<evidence type="ECO:0000259" key="4">
    <source>
        <dbReference type="PROSITE" id="PS50835"/>
    </source>
</evidence>
<evidence type="ECO:0000313" key="5">
    <source>
        <dbReference type="EMBL" id="KAJ7320584.1"/>
    </source>
</evidence>
<dbReference type="Pfam" id="PF22705">
    <property type="entry name" value="C2-set_3"/>
    <property type="match status" value="1"/>
</dbReference>
<organism evidence="5 6">
    <name type="scientific">Phrynocephalus forsythii</name>
    <dbReference type="NCBI Taxonomy" id="171643"/>
    <lineage>
        <taxon>Eukaryota</taxon>
        <taxon>Metazoa</taxon>
        <taxon>Chordata</taxon>
        <taxon>Craniata</taxon>
        <taxon>Vertebrata</taxon>
        <taxon>Euteleostomi</taxon>
        <taxon>Lepidosauria</taxon>
        <taxon>Squamata</taxon>
        <taxon>Bifurcata</taxon>
        <taxon>Unidentata</taxon>
        <taxon>Episquamata</taxon>
        <taxon>Toxicofera</taxon>
        <taxon>Iguania</taxon>
        <taxon>Acrodonta</taxon>
        <taxon>Agamidae</taxon>
        <taxon>Agaminae</taxon>
        <taxon>Phrynocephalus</taxon>
    </lineage>
</organism>
<feature type="domain" description="Ig-like" evidence="4">
    <location>
        <begin position="179"/>
        <end position="283"/>
    </location>
</feature>
<feature type="domain" description="Ig-like" evidence="4">
    <location>
        <begin position="286"/>
        <end position="380"/>
    </location>
</feature>
<dbReference type="InterPro" id="IPR036179">
    <property type="entry name" value="Ig-like_dom_sf"/>
</dbReference>
<dbReference type="GO" id="GO:0009986">
    <property type="term" value="C:cell surface"/>
    <property type="evidence" value="ECO:0007669"/>
    <property type="project" value="TreeGrafter"/>
</dbReference>
<keyword evidence="6" id="KW-1185">Reference proteome</keyword>
<sequence>MNEQVYKPLMLRPTVLDPVTVFPMWLQGTALVPWSAIGAGSLVNNFVRMPVADQMDDYVKKKQDLLTKISQEDAIVQNVQRITDYAVYLSSFKLELRFKGQMMLNGEMPGMLWAGSVFFIFLTDAMTPPTGPKEPIQYRQPHKPESETKHCKWKCCLNQQALLACVTHNLKEKEELFDPGFAASIIEGPKNVTILAGSAAHFNCTVSPGWDVLIWLFNGNPRLTLLRDGITYAHPGYSQKNYSLDTMFTSELTISNVQMSNSGQIKCSIQGNNDDMYAFLTVQVNGSLTINTSNVTVRKNQTVEVTCEALGWAPAPQISWTGSNILINDSMYITYPSQGSNGLYNEESILTLTPMTNVTVTCLATIDALSKPQNASANITVITVIEPPP</sequence>
<comment type="subcellular location">
    <subcellularLocation>
        <location evidence="1">Membrane</location>
    </subcellularLocation>
</comment>
<dbReference type="PROSITE" id="PS50835">
    <property type="entry name" value="IG_LIKE"/>
    <property type="match status" value="2"/>
</dbReference>
<dbReference type="SUPFAM" id="SSF48726">
    <property type="entry name" value="Immunoglobulin"/>
    <property type="match status" value="2"/>
</dbReference>
<evidence type="ECO:0000256" key="3">
    <source>
        <dbReference type="ARBA" id="ARBA00023319"/>
    </source>
</evidence>
<dbReference type="GO" id="GO:0016020">
    <property type="term" value="C:membrane"/>
    <property type="evidence" value="ECO:0007669"/>
    <property type="project" value="UniProtKB-SubCell"/>
</dbReference>
<gene>
    <name evidence="5" type="ORF">JRQ81_020095</name>
</gene>
<dbReference type="AlphaFoldDB" id="A0A9Q0XRJ0"/>
<dbReference type="EMBL" id="JAPFRF010000010">
    <property type="protein sequence ID" value="KAJ7320584.1"/>
    <property type="molecule type" value="Genomic_DNA"/>
</dbReference>
<keyword evidence="3" id="KW-0393">Immunoglobulin domain</keyword>
<comment type="caution">
    <text evidence="5">The sequence shown here is derived from an EMBL/GenBank/DDBJ whole genome shotgun (WGS) entry which is preliminary data.</text>
</comment>
<dbReference type="GO" id="GO:0005923">
    <property type="term" value="C:bicellular tight junction"/>
    <property type="evidence" value="ECO:0007669"/>
    <property type="project" value="TreeGrafter"/>
</dbReference>
<evidence type="ECO:0000256" key="2">
    <source>
        <dbReference type="ARBA" id="ARBA00023136"/>
    </source>
</evidence>
<evidence type="ECO:0000313" key="6">
    <source>
        <dbReference type="Proteomes" id="UP001142489"/>
    </source>
</evidence>
<dbReference type="Proteomes" id="UP001142489">
    <property type="component" value="Unassembled WGS sequence"/>
</dbReference>